<sequence>MILLWSVVVPIVVAIIYFVVGWSVCKHLIKNGTIEKAGEYWFYLIFWFPAFIAGAIIMFFRWAGKLPKRIAENAINKHA</sequence>
<evidence type="ECO:0008006" key="4">
    <source>
        <dbReference type="Google" id="ProtNLM"/>
    </source>
</evidence>
<keyword evidence="3" id="KW-1185">Reference proteome</keyword>
<feature type="transmembrane region" description="Helical" evidence="1">
    <location>
        <begin position="7"/>
        <end position="29"/>
    </location>
</feature>
<reference evidence="2 3" key="1">
    <citation type="submission" date="2015-07" db="EMBL/GenBank/DDBJ databases">
        <title>Isolation and characterization of JD18-a novel lytic bacteriophage for Klebsiella pneumoniae.</title>
        <authorList>
            <person name="Fan J."/>
            <person name="Zhang X."/>
            <person name="Guo X."/>
            <person name="He P."/>
            <person name="Zhang Y."/>
        </authorList>
    </citation>
    <scope>NUCLEOTIDE SEQUENCE [LARGE SCALE GENOMIC DNA]</scope>
</reference>
<proteinExistence type="predicted"/>
<dbReference type="Proteomes" id="UP000204179">
    <property type="component" value="Segment"/>
</dbReference>
<dbReference type="KEGG" id="vg:26518497"/>
<evidence type="ECO:0000256" key="1">
    <source>
        <dbReference type="SAM" id="Phobius"/>
    </source>
</evidence>
<protein>
    <recommendedName>
        <fullName evidence="4">Transmembrane protein</fullName>
    </recommendedName>
</protein>
<keyword evidence="1" id="KW-1133">Transmembrane helix</keyword>
<keyword evidence="1" id="KW-0472">Membrane</keyword>
<name>A0A0K1Y4N6_9CAUD</name>
<dbReference type="RefSeq" id="YP_009190663.1">
    <property type="nucleotide sequence ID" value="NC_028686.1"/>
</dbReference>
<gene>
    <name evidence="2" type="ORF">JD18_082</name>
</gene>
<accession>A0A0K1Y4N6</accession>
<keyword evidence="1" id="KW-0812">Transmembrane</keyword>
<evidence type="ECO:0000313" key="3">
    <source>
        <dbReference type="Proteomes" id="UP000204179"/>
    </source>
</evidence>
<evidence type="ECO:0000313" key="2">
    <source>
        <dbReference type="EMBL" id="AKY01953.1"/>
    </source>
</evidence>
<dbReference type="EMBL" id="KT239446">
    <property type="protein sequence ID" value="AKY01953.1"/>
    <property type="molecule type" value="Genomic_DNA"/>
</dbReference>
<organism evidence="2 3">
    <name type="scientific">Klebsiella phage JD18</name>
    <dbReference type="NCBI Taxonomy" id="1698360"/>
    <lineage>
        <taxon>Viruses</taxon>
        <taxon>Duplodnaviria</taxon>
        <taxon>Heunggongvirae</taxon>
        <taxon>Uroviricota</taxon>
        <taxon>Caudoviricetes</taxon>
        <taxon>Pantevenvirales</taxon>
        <taxon>Straboviridae</taxon>
        <taxon>Tevenvirinae</taxon>
        <taxon>Jiaodavirus</taxon>
        <taxon>Jiaodavirus jd18</taxon>
    </lineage>
</organism>
<dbReference type="GeneID" id="26518497"/>
<feature type="transmembrane region" description="Helical" evidence="1">
    <location>
        <begin position="41"/>
        <end position="60"/>
    </location>
</feature>